<sequence>MTDIHYLTGDTTNPRAEGPKVIAHICNDRGGWGRGFVLAISRRWPEPEAAYRRWHHDRASNDFELGATQLVQVAPDTWIANMVGQHGISTSRSSGPPIRYDAVRQCLRHLAAHAARLAASVHLPRIGTGLAGARWDRIEPLITGELTGHGIPVTVYDLPRARADRDDHPGRPTRRRPAARNR</sequence>
<name>A0A1H2ZJX7_9PSEU</name>
<dbReference type="OrthoDB" id="9780211at2"/>
<dbReference type="EMBL" id="FNOK01000008">
    <property type="protein sequence ID" value="SDX17691.1"/>
    <property type="molecule type" value="Genomic_DNA"/>
</dbReference>
<dbReference type="GO" id="GO:0005524">
    <property type="term" value="F:ATP binding"/>
    <property type="evidence" value="ECO:0007669"/>
    <property type="project" value="UniProtKB-KW"/>
</dbReference>
<keyword evidence="3" id="KW-0067">ATP-binding</keyword>
<protein>
    <submittedName>
        <fullName evidence="6">O-acetyl-ADP-ribose deacetylase (Regulator of RNase III), contains Macro domain</fullName>
    </submittedName>
</protein>
<dbReference type="Proteomes" id="UP000199529">
    <property type="component" value="Unassembled WGS sequence"/>
</dbReference>
<feature type="compositionally biased region" description="Basic residues" evidence="4">
    <location>
        <begin position="171"/>
        <end position="182"/>
    </location>
</feature>
<feature type="region of interest" description="Disordered" evidence="4">
    <location>
        <begin position="160"/>
        <end position="182"/>
    </location>
</feature>
<comment type="similarity">
    <text evidence="1">Belongs to the SNF2/RAD54 helicase family.</text>
</comment>
<dbReference type="InterPro" id="IPR043472">
    <property type="entry name" value="Macro_dom-like"/>
</dbReference>
<dbReference type="STRING" id="418495.SAMN05216215_100883"/>
<evidence type="ECO:0000256" key="2">
    <source>
        <dbReference type="ARBA" id="ARBA00022741"/>
    </source>
</evidence>
<accession>A0A1H2ZJX7</accession>
<organism evidence="6 7">
    <name type="scientific">Saccharopolyspora shandongensis</name>
    <dbReference type="NCBI Taxonomy" id="418495"/>
    <lineage>
        <taxon>Bacteria</taxon>
        <taxon>Bacillati</taxon>
        <taxon>Actinomycetota</taxon>
        <taxon>Actinomycetes</taxon>
        <taxon>Pseudonocardiales</taxon>
        <taxon>Pseudonocardiaceae</taxon>
        <taxon>Saccharopolyspora</taxon>
    </lineage>
</organism>
<dbReference type="GO" id="GO:0006338">
    <property type="term" value="P:chromatin remodeling"/>
    <property type="evidence" value="ECO:0007669"/>
    <property type="project" value="InterPro"/>
</dbReference>
<keyword evidence="7" id="KW-1185">Reference proteome</keyword>
<feature type="domain" description="Macro" evidence="5">
    <location>
        <begin position="1"/>
        <end position="182"/>
    </location>
</feature>
<dbReference type="Gene3D" id="3.40.220.10">
    <property type="entry name" value="Leucine Aminopeptidase, subunit E, domain 1"/>
    <property type="match status" value="1"/>
</dbReference>
<dbReference type="GO" id="GO:0003678">
    <property type="term" value="F:DNA helicase activity"/>
    <property type="evidence" value="ECO:0007669"/>
    <property type="project" value="InterPro"/>
</dbReference>
<dbReference type="GO" id="GO:0006281">
    <property type="term" value="P:DNA repair"/>
    <property type="evidence" value="ECO:0007669"/>
    <property type="project" value="InterPro"/>
</dbReference>
<proteinExistence type="inferred from homology"/>
<evidence type="ECO:0000256" key="3">
    <source>
        <dbReference type="ARBA" id="ARBA00022840"/>
    </source>
</evidence>
<evidence type="ECO:0000256" key="4">
    <source>
        <dbReference type="SAM" id="MobiDB-lite"/>
    </source>
</evidence>
<evidence type="ECO:0000256" key="1">
    <source>
        <dbReference type="ARBA" id="ARBA00007025"/>
    </source>
</evidence>
<evidence type="ECO:0000313" key="7">
    <source>
        <dbReference type="Proteomes" id="UP000199529"/>
    </source>
</evidence>
<dbReference type="SMART" id="SM00506">
    <property type="entry name" value="A1pp"/>
    <property type="match status" value="1"/>
</dbReference>
<dbReference type="PANTHER" id="PTHR47157:SF1">
    <property type="entry name" value="CHROMODOMAIN-HELICASE-DNA-BINDING PROTEIN 1-LIKE"/>
    <property type="match status" value="1"/>
</dbReference>
<dbReference type="InterPro" id="IPR031053">
    <property type="entry name" value="ALC1"/>
</dbReference>
<feature type="compositionally biased region" description="Basic and acidic residues" evidence="4">
    <location>
        <begin position="160"/>
        <end position="170"/>
    </location>
</feature>
<gene>
    <name evidence="6" type="ORF">SAMN05216215_100883</name>
</gene>
<dbReference type="AlphaFoldDB" id="A0A1H2ZJX7"/>
<evidence type="ECO:0000259" key="5">
    <source>
        <dbReference type="PROSITE" id="PS51154"/>
    </source>
</evidence>
<dbReference type="PANTHER" id="PTHR47157">
    <property type="entry name" value="CHROMODOMAIN-HELICASE-DNA-BINDING PROTEIN 1-LIKE"/>
    <property type="match status" value="1"/>
</dbReference>
<reference evidence="7" key="1">
    <citation type="submission" date="2016-10" db="EMBL/GenBank/DDBJ databases">
        <authorList>
            <person name="Varghese N."/>
            <person name="Submissions S."/>
        </authorList>
    </citation>
    <scope>NUCLEOTIDE SEQUENCE [LARGE SCALE GENOMIC DNA]</scope>
    <source>
        <strain evidence="7">CGMCC 4.3530</strain>
    </source>
</reference>
<dbReference type="RefSeq" id="WP_093264561.1">
    <property type="nucleotide sequence ID" value="NZ_FNOK01000008.1"/>
</dbReference>
<dbReference type="InterPro" id="IPR002589">
    <property type="entry name" value="Macro_dom"/>
</dbReference>
<keyword evidence="2" id="KW-0547">Nucleotide-binding</keyword>
<evidence type="ECO:0000313" key="6">
    <source>
        <dbReference type="EMBL" id="SDX17691.1"/>
    </source>
</evidence>
<dbReference type="SUPFAM" id="SSF52949">
    <property type="entry name" value="Macro domain-like"/>
    <property type="match status" value="1"/>
</dbReference>
<dbReference type="PROSITE" id="PS51154">
    <property type="entry name" value="MACRO"/>
    <property type="match status" value="1"/>
</dbReference>